<comment type="caution">
    <text evidence="1">The sequence shown here is derived from an EMBL/GenBank/DDBJ whole genome shotgun (WGS) entry which is preliminary data.</text>
</comment>
<dbReference type="AlphaFoldDB" id="A0A7Y9UP97"/>
<dbReference type="SUPFAM" id="SSF55961">
    <property type="entry name" value="Bet v1-like"/>
    <property type="match status" value="1"/>
</dbReference>
<accession>A0A7Y9UP97</accession>
<sequence length="153" mass="17016">MSNVEALIEESIEVNAEPATVWALVTDLPRMAKWSPQVAKTIVRGGPVGLGTTAININRRGPLVWPTRSKVVRFDQDREFAFRIKDNTTIWSFTLEPTAGGTRIVQRREAPDGVTKISDVLTKRVFGGHDGFQAELRDGMKQTLKRIKADVEA</sequence>
<dbReference type="InterPro" id="IPR019587">
    <property type="entry name" value="Polyketide_cyclase/dehydratase"/>
</dbReference>
<evidence type="ECO:0000313" key="1">
    <source>
        <dbReference type="EMBL" id="NYG59383.1"/>
    </source>
</evidence>
<dbReference type="Pfam" id="PF10604">
    <property type="entry name" value="Polyketide_cyc2"/>
    <property type="match status" value="1"/>
</dbReference>
<dbReference type="Gene3D" id="3.30.530.20">
    <property type="match status" value="1"/>
</dbReference>
<dbReference type="EMBL" id="JACCAA010000001">
    <property type="protein sequence ID" value="NYG59383.1"/>
    <property type="molecule type" value="Genomic_DNA"/>
</dbReference>
<reference evidence="1 2" key="1">
    <citation type="submission" date="2020-07" db="EMBL/GenBank/DDBJ databases">
        <title>Sequencing the genomes of 1000 actinobacteria strains.</title>
        <authorList>
            <person name="Klenk H.-P."/>
        </authorList>
    </citation>
    <scope>NUCLEOTIDE SEQUENCE [LARGE SCALE GENOMIC DNA]</scope>
    <source>
        <strain evidence="1 2">DSM 23819</strain>
    </source>
</reference>
<dbReference type="Proteomes" id="UP000540656">
    <property type="component" value="Unassembled WGS sequence"/>
</dbReference>
<name>A0A7Y9UP97_9ACTN</name>
<evidence type="ECO:0000313" key="2">
    <source>
        <dbReference type="Proteomes" id="UP000540656"/>
    </source>
</evidence>
<keyword evidence="2" id="KW-1185">Reference proteome</keyword>
<dbReference type="RefSeq" id="WP_179502436.1">
    <property type="nucleotide sequence ID" value="NZ_JACCAA010000001.1"/>
</dbReference>
<gene>
    <name evidence="1" type="ORF">BJ980_002306</name>
</gene>
<protein>
    <submittedName>
        <fullName evidence="1">Uncharacterized protein YndB with AHSA1/START domain</fullName>
    </submittedName>
</protein>
<organism evidence="1 2">
    <name type="scientific">Nocardioides daedukensis</name>
    <dbReference type="NCBI Taxonomy" id="634462"/>
    <lineage>
        <taxon>Bacteria</taxon>
        <taxon>Bacillati</taxon>
        <taxon>Actinomycetota</taxon>
        <taxon>Actinomycetes</taxon>
        <taxon>Propionibacteriales</taxon>
        <taxon>Nocardioidaceae</taxon>
        <taxon>Nocardioides</taxon>
    </lineage>
</organism>
<proteinExistence type="predicted"/>
<dbReference type="InterPro" id="IPR023393">
    <property type="entry name" value="START-like_dom_sf"/>
</dbReference>
<dbReference type="CDD" id="cd07812">
    <property type="entry name" value="SRPBCC"/>
    <property type="match status" value="1"/>
</dbReference>